<dbReference type="EMBL" id="BSFF01000002">
    <property type="protein sequence ID" value="GLK55908.1"/>
    <property type="molecule type" value="Genomic_DNA"/>
</dbReference>
<protein>
    <recommendedName>
        <fullName evidence="6">Lipoprotein</fullName>
    </recommendedName>
</protein>
<organism evidence="2 5">
    <name type="scientific">Methylopila capsulata</name>
    <dbReference type="NCBI Taxonomy" id="61654"/>
    <lineage>
        <taxon>Bacteria</taxon>
        <taxon>Pseudomonadati</taxon>
        <taxon>Pseudomonadota</taxon>
        <taxon>Alphaproteobacteria</taxon>
        <taxon>Hyphomicrobiales</taxon>
        <taxon>Methylopilaceae</taxon>
        <taxon>Methylopila</taxon>
    </lineage>
</organism>
<dbReference type="Proteomes" id="UP000758856">
    <property type="component" value="Unassembled WGS sequence"/>
</dbReference>
<evidence type="ECO:0000313" key="2">
    <source>
        <dbReference type="EMBL" id="GLK55908.1"/>
    </source>
</evidence>
<keyword evidence="4" id="KW-1185">Reference proteome</keyword>
<evidence type="ECO:0000313" key="3">
    <source>
        <dbReference type="EMBL" id="MBM7850615.1"/>
    </source>
</evidence>
<dbReference type="Proteomes" id="UP001143400">
    <property type="component" value="Unassembled WGS sequence"/>
</dbReference>
<evidence type="ECO:0008006" key="6">
    <source>
        <dbReference type="Google" id="ProtNLM"/>
    </source>
</evidence>
<evidence type="ECO:0000256" key="1">
    <source>
        <dbReference type="SAM" id="SignalP"/>
    </source>
</evidence>
<name>A0A9W6ISX7_9HYPH</name>
<proteinExistence type="predicted"/>
<sequence>MIDALRTATSGARTAGLALSLAALGACAQTGDFGRPAPGVINDALLPAAGGVAARTRGEPVSSYRLTDDEVELRNLAWGVVMPPLPEQTLERTLVELARTRVLPVDRVRVEKESYVRTLIATPYRSSGARYARLKADIEADVARIEPFFSTAARVAAGDRARDRAAARVPELRPDERANVDARIDENGLLIAWVRLSFDERVVTYRYALDRLVLETPDPAAVAVEASLSTLERVLASLRPIGKPRGVFKG</sequence>
<reference evidence="2" key="1">
    <citation type="journal article" date="2014" name="Int. J. Syst. Evol. Microbiol.">
        <title>Complete genome sequence of Corynebacterium casei LMG S-19264T (=DSM 44701T), isolated from a smear-ripened cheese.</title>
        <authorList>
            <consortium name="US DOE Joint Genome Institute (JGI-PGF)"/>
            <person name="Walter F."/>
            <person name="Albersmeier A."/>
            <person name="Kalinowski J."/>
            <person name="Ruckert C."/>
        </authorList>
    </citation>
    <scope>NUCLEOTIDE SEQUENCE</scope>
    <source>
        <strain evidence="2">VKM B-1606</strain>
    </source>
</reference>
<dbReference type="PROSITE" id="PS51257">
    <property type="entry name" value="PROKAR_LIPOPROTEIN"/>
    <property type="match status" value="1"/>
</dbReference>
<comment type="caution">
    <text evidence="2">The sequence shown here is derived from an EMBL/GenBank/DDBJ whole genome shotgun (WGS) entry which is preliminary data.</text>
</comment>
<dbReference type="EMBL" id="JAFBCY010000001">
    <property type="protein sequence ID" value="MBM7850615.1"/>
    <property type="molecule type" value="Genomic_DNA"/>
</dbReference>
<accession>A0A9W6ISX7</accession>
<feature type="chain" id="PRO_5040922440" description="Lipoprotein" evidence="1">
    <location>
        <begin position="29"/>
        <end position="250"/>
    </location>
</feature>
<reference evidence="3 4" key="2">
    <citation type="submission" date="2021-01" db="EMBL/GenBank/DDBJ databases">
        <title>Genomic Encyclopedia of Type Strains, Phase IV (KMG-IV): sequencing the most valuable type-strain genomes for metagenomic binning, comparative biology and taxonomic classification.</title>
        <authorList>
            <person name="Goeker M."/>
        </authorList>
    </citation>
    <scope>NUCLEOTIDE SEQUENCE [LARGE SCALE GENOMIC DNA]</scope>
    <source>
        <strain evidence="3 4">DSM 6130</strain>
    </source>
</reference>
<keyword evidence="1" id="KW-0732">Signal</keyword>
<dbReference type="RefSeq" id="WP_204949019.1">
    <property type="nucleotide sequence ID" value="NZ_BSFF01000002.1"/>
</dbReference>
<gene>
    <name evidence="2" type="ORF">GCM10008170_19270</name>
    <name evidence="3" type="ORF">JOD31_000827</name>
</gene>
<evidence type="ECO:0000313" key="5">
    <source>
        <dbReference type="Proteomes" id="UP001143400"/>
    </source>
</evidence>
<evidence type="ECO:0000313" key="4">
    <source>
        <dbReference type="Proteomes" id="UP000758856"/>
    </source>
</evidence>
<feature type="signal peptide" evidence="1">
    <location>
        <begin position="1"/>
        <end position="28"/>
    </location>
</feature>
<dbReference type="AlphaFoldDB" id="A0A9W6ISX7"/>
<reference evidence="2" key="3">
    <citation type="submission" date="2023-01" db="EMBL/GenBank/DDBJ databases">
        <authorList>
            <person name="Sun Q."/>
            <person name="Evtushenko L."/>
        </authorList>
    </citation>
    <scope>NUCLEOTIDE SEQUENCE</scope>
    <source>
        <strain evidence="2">VKM B-1606</strain>
    </source>
</reference>